<protein>
    <submittedName>
        <fullName evidence="1">Uncharacterized protein</fullName>
    </submittedName>
</protein>
<dbReference type="EMBL" id="FORT01000007">
    <property type="protein sequence ID" value="SFK00780.1"/>
    <property type="molecule type" value="Genomic_DNA"/>
</dbReference>
<name>A0A1I3W046_9BACL</name>
<dbReference type="AlphaFoldDB" id="A0A1I3W046"/>
<accession>A0A1I3W046</accession>
<evidence type="ECO:0000313" key="1">
    <source>
        <dbReference type="EMBL" id="SFK00780.1"/>
    </source>
</evidence>
<dbReference type="Proteomes" id="UP000198915">
    <property type="component" value="Unassembled WGS sequence"/>
</dbReference>
<keyword evidence="2" id="KW-1185">Reference proteome</keyword>
<reference evidence="2" key="1">
    <citation type="submission" date="2016-10" db="EMBL/GenBank/DDBJ databases">
        <authorList>
            <person name="Varghese N."/>
            <person name="Submissions S."/>
        </authorList>
    </citation>
    <scope>NUCLEOTIDE SEQUENCE [LARGE SCALE GENOMIC DNA]</scope>
    <source>
        <strain evidence="2">OK042</strain>
    </source>
</reference>
<evidence type="ECO:0000313" key="2">
    <source>
        <dbReference type="Proteomes" id="UP000198915"/>
    </source>
</evidence>
<sequence length="70" mass="7806">MKINPQMVVSSSISSETPFSLLYFPTIVVEEDGKRGFADTKIAWVAAIFLSHFHAIENKLSEMSPVVHLI</sequence>
<organism evidence="1 2">
    <name type="scientific">Brevibacillus centrosporus</name>
    <dbReference type="NCBI Taxonomy" id="54910"/>
    <lineage>
        <taxon>Bacteria</taxon>
        <taxon>Bacillati</taxon>
        <taxon>Bacillota</taxon>
        <taxon>Bacilli</taxon>
        <taxon>Bacillales</taxon>
        <taxon>Paenibacillaceae</taxon>
        <taxon>Brevibacillus</taxon>
    </lineage>
</organism>
<proteinExistence type="predicted"/>
<gene>
    <name evidence="1" type="ORF">SAMN05518846_107266</name>
</gene>